<dbReference type="Gene3D" id="1.20.140.10">
    <property type="entry name" value="Butyryl-CoA Dehydrogenase, subunit A, domain 3"/>
    <property type="match status" value="1"/>
</dbReference>
<dbReference type="InterPro" id="IPR046373">
    <property type="entry name" value="Acyl-CoA_Oxase/DH_mid-dom_sf"/>
</dbReference>
<comment type="similarity">
    <text evidence="4">Belongs to the HpaH/HsaA monooxygenase family.</text>
</comment>
<keyword evidence="9" id="KW-1185">Reference proteome</keyword>
<dbReference type="SUPFAM" id="SSF56645">
    <property type="entry name" value="Acyl-CoA dehydrogenase NM domain-like"/>
    <property type="match status" value="1"/>
</dbReference>
<sequence>MTFDAATFDGVLADAARLAEDFAAEAGTRDAERLLPHDQVKALKESGLLALSVPRHAGGVDAPAEVLAEVFRLLAHADPSLAQIPHSHFVFLEALRLQGTAEQQAYFYGQVHAGALLANAQSERGPHTVDVDTTTLSRRAGGDYTLSGRKFYSTGALFADWVVVRASLSDGSGAAPTASTPKALAFVPRDADGVEVVDDWDGMGQRTTASGTVTLSDVAVPAEHVVPFSPIFSVPTTYGARAQLWHAAIDVGIATGALAAGVRQTALARPHFEAAVATAAEDPTLITVAGELTVTVRGAQALLAEAARQVDAAAADLTDETAATASIAVAVAKVAAARAALTAADVLFELGGTRSASAAGNLSRYWRDARTHTLHDPTRWKLQHIGRYTLSGVRPPRHGQL</sequence>
<dbReference type="GO" id="GO:0003995">
    <property type="term" value="F:acyl-CoA dehydrogenase activity"/>
    <property type="evidence" value="ECO:0007669"/>
    <property type="project" value="TreeGrafter"/>
</dbReference>
<dbReference type="EMBL" id="ALQA01000011">
    <property type="protein sequence ID" value="EJZ10974.1"/>
    <property type="molecule type" value="Genomic_DNA"/>
</dbReference>
<name>K0VIT4_MYCVA</name>
<dbReference type="Gene3D" id="2.40.110.10">
    <property type="entry name" value="Butyryl-CoA Dehydrogenase, subunit A, domain 2"/>
    <property type="match status" value="1"/>
</dbReference>
<evidence type="ECO:0000256" key="4">
    <source>
        <dbReference type="ARBA" id="ARBA00049661"/>
    </source>
</evidence>
<evidence type="ECO:0000313" key="8">
    <source>
        <dbReference type="EMBL" id="EJZ10974.1"/>
    </source>
</evidence>
<dbReference type="PATRIC" id="fig|1194972.3.peg.1453"/>
<dbReference type="RefSeq" id="WP_003929671.1">
    <property type="nucleotide sequence ID" value="NZ_JH814687.1"/>
</dbReference>
<dbReference type="InterPro" id="IPR009100">
    <property type="entry name" value="AcylCoA_DH/oxidase_NM_dom_sf"/>
</dbReference>
<proteinExistence type="inferred from homology"/>
<dbReference type="Pfam" id="PF02771">
    <property type="entry name" value="Acyl-CoA_dh_N"/>
    <property type="match status" value="1"/>
</dbReference>
<dbReference type="Pfam" id="PF02770">
    <property type="entry name" value="Acyl-CoA_dh_M"/>
    <property type="match status" value="1"/>
</dbReference>
<dbReference type="HOGENOM" id="CLU_018204_10_0_11"/>
<gene>
    <name evidence="8" type="ORF">MVAC_07211</name>
</gene>
<dbReference type="PIRSF" id="PIRSF016578">
    <property type="entry name" value="HsaA"/>
    <property type="match status" value="1"/>
</dbReference>
<evidence type="ECO:0000256" key="1">
    <source>
        <dbReference type="ARBA" id="ARBA00022630"/>
    </source>
</evidence>
<evidence type="ECO:0000256" key="3">
    <source>
        <dbReference type="ARBA" id="ARBA00023002"/>
    </source>
</evidence>
<dbReference type="Proteomes" id="UP000006072">
    <property type="component" value="Unassembled WGS sequence"/>
</dbReference>
<keyword evidence="3" id="KW-0560">Oxidoreductase</keyword>
<dbReference type="AlphaFoldDB" id="K0VIT4"/>
<evidence type="ECO:0000259" key="5">
    <source>
        <dbReference type="Pfam" id="PF02770"/>
    </source>
</evidence>
<dbReference type="InterPro" id="IPR023922">
    <property type="entry name" value="S04_starv_induced_SfnB"/>
</dbReference>
<evidence type="ECO:0000259" key="7">
    <source>
        <dbReference type="Pfam" id="PF08028"/>
    </source>
</evidence>
<protein>
    <submittedName>
        <fullName evidence="8">Acyl-CoA dehydrogenase type 2</fullName>
    </submittedName>
</protein>
<dbReference type="eggNOG" id="COG1960">
    <property type="taxonomic scope" value="Bacteria"/>
</dbReference>
<dbReference type="PANTHER" id="PTHR48083">
    <property type="entry name" value="MEDIUM-CHAIN SPECIFIC ACYL-COA DEHYDROGENASE, MITOCHONDRIAL-RELATED"/>
    <property type="match status" value="1"/>
</dbReference>
<evidence type="ECO:0000259" key="6">
    <source>
        <dbReference type="Pfam" id="PF02771"/>
    </source>
</evidence>
<keyword evidence="1" id="KW-0285">Flavoprotein</keyword>
<feature type="domain" description="Acyl-CoA dehydrogenase/oxidase N-terminal" evidence="6">
    <location>
        <begin position="18"/>
        <end position="112"/>
    </location>
</feature>
<dbReference type="SUPFAM" id="SSF47203">
    <property type="entry name" value="Acyl-CoA dehydrogenase C-terminal domain-like"/>
    <property type="match status" value="1"/>
</dbReference>
<dbReference type="GO" id="GO:0016712">
    <property type="term" value="F:oxidoreductase activity, acting on paired donors, with incorporation or reduction of molecular oxygen, reduced flavin or flavoprotein as one donor, and incorporation of one atom of oxygen"/>
    <property type="evidence" value="ECO:0007669"/>
    <property type="project" value="TreeGrafter"/>
</dbReference>
<keyword evidence="2" id="KW-0274">FAD</keyword>
<dbReference type="InterPro" id="IPR006091">
    <property type="entry name" value="Acyl-CoA_Oxase/DH_mid-dom"/>
</dbReference>
<dbReference type="InterPro" id="IPR013786">
    <property type="entry name" value="AcylCoA_DH/ox_N"/>
</dbReference>
<dbReference type="InterPro" id="IPR037069">
    <property type="entry name" value="AcylCoA_DH/ox_N_sf"/>
</dbReference>
<organism evidence="8 9">
    <name type="scientific">Mycolicibacterium vaccae ATCC 25954</name>
    <dbReference type="NCBI Taxonomy" id="1194972"/>
    <lineage>
        <taxon>Bacteria</taxon>
        <taxon>Bacillati</taxon>
        <taxon>Actinomycetota</taxon>
        <taxon>Actinomycetes</taxon>
        <taxon>Mycobacteriales</taxon>
        <taxon>Mycobacteriaceae</taxon>
        <taxon>Mycolicibacterium</taxon>
    </lineage>
</organism>
<feature type="domain" description="Acyl-CoA oxidase/dehydrogenase middle" evidence="5">
    <location>
        <begin position="124"/>
        <end position="218"/>
    </location>
</feature>
<accession>K0VIT4</accession>
<evidence type="ECO:0000313" key="9">
    <source>
        <dbReference type="Proteomes" id="UP000006072"/>
    </source>
</evidence>
<evidence type="ECO:0000256" key="2">
    <source>
        <dbReference type="ARBA" id="ARBA00022827"/>
    </source>
</evidence>
<dbReference type="InterPro" id="IPR050741">
    <property type="entry name" value="Acyl-CoA_dehydrogenase"/>
</dbReference>
<dbReference type="Pfam" id="PF08028">
    <property type="entry name" value="Acyl-CoA_dh_2"/>
    <property type="match status" value="1"/>
</dbReference>
<dbReference type="InterPro" id="IPR013107">
    <property type="entry name" value="Acyl-CoA_DH_C"/>
</dbReference>
<dbReference type="GO" id="GO:0050660">
    <property type="term" value="F:flavin adenine dinucleotide binding"/>
    <property type="evidence" value="ECO:0007669"/>
    <property type="project" value="InterPro"/>
</dbReference>
<dbReference type="InterPro" id="IPR036250">
    <property type="entry name" value="AcylCo_DH-like_C"/>
</dbReference>
<dbReference type="GO" id="GO:0033539">
    <property type="term" value="P:fatty acid beta-oxidation using acyl-CoA dehydrogenase"/>
    <property type="evidence" value="ECO:0007669"/>
    <property type="project" value="TreeGrafter"/>
</dbReference>
<dbReference type="NCBIfam" id="TIGR04022">
    <property type="entry name" value="sulfur_SfnB"/>
    <property type="match status" value="1"/>
</dbReference>
<dbReference type="PANTHER" id="PTHR48083:SF19">
    <property type="entry name" value="FLAVIN-DEPENDENT MONOOXYGENASE, OXYGENASE SUBUNIT HSAA"/>
    <property type="match status" value="1"/>
</dbReference>
<comment type="caution">
    <text evidence="8">The sequence shown here is derived from an EMBL/GenBank/DDBJ whole genome shotgun (WGS) entry which is preliminary data.</text>
</comment>
<dbReference type="GO" id="GO:0005737">
    <property type="term" value="C:cytoplasm"/>
    <property type="evidence" value="ECO:0007669"/>
    <property type="project" value="TreeGrafter"/>
</dbReference>
<dbReference type="Gene3D" id="1.10.540.10">
    <property type="entry name" value="Acyl-CoA dehydrogenase/oxidase, N-terminal domain"/>
    <property type="match status" value="1"/>
</dbReference>
<feature type="domain" description="Acyl-CoA dehydrogenase C-terminal" evidence="7">
    <location>
        <begin position="244"/>
        <end position="376"/>
    </location>
</feature>
<reference evidence="8 9" key="1">
    <citation type="journal article" date="2012" name="J. Bacteriol.">
        <title>Complete Genome Sequence of Mycobacterium vaccae Type Strain ATCC 25954.</title>
        <authorList>
            <person name="Ho Y.S."/>
            <person name="Adroub S.A."/>
            <person name="Abadi M."/>
            <person name="Al Alwan B."/>
            <person name="Alkhateeb R."/>
            <person name="Gao G."/>
            <person name="Ragab A."/>
            <person name="Ali S."/>
            <person name="van Soolingen D."/>
            <person name="Bitter W."/>
            <person name="Pain A."/>
            <person name="Abdallah A.M."/>
        </authorList>
    </citation>
    <scope>NUCLEOTIDE SEQUENCE [LARGE SCALE GENOMIC DNA]</scope>
    <source>
        <strain evidence="8 9">ATCC 25954</strain>
    </source>
</reference>